<sequence length="286" mass="30296">MIQRGTLDNVTAIPAGTLLTADVAAGEAVLPVDWTAEFDEFGGLLSLNGTALAYVSADEDASTILLIDPLAASAAADDQVLSLSAAGEQRNRITAYVQIDEGEEPVPHEVPSSLEGRLTETTPSGTLVQVDTSTRIVVGVDNVEAPMDGAVVWNPYLVRRMAPAVVPTGEWYTPEAWLDEFVQMVDYTTTSATVKIPGLYDVKAAVAFVINSDDRRYIRILLNDVQVGFNAASAEASITTFVDCFATVVLEEGDVLQVQVMQGTGAGLALSTGAGRCAFSMYRVSV</sequence>
<dbReference type="AlphaFoldDB" id="A0A3N2CWI4"/>
<reference evidence="1 2" key="1">
    <citation type="submission" date="2018-11" db="EMBL/GenBank/DDBJ databases">
        <title>Sequencing the genomes of 1000 actinobacteria strains.</title>
        <authorList>
            <person name="Klenk H.-P."/>
        </authorList>
    </citation>
    <scope>NUCLEOTIDE SEQUENCE [LARGE SCALE GENOMIC DNA]</scope>
    <source>
        <strain evidence="1 2">DSM 12652</strain>
    </source>
</reference>
<dbReference type="Proteomes" id="UP000281738">
    <property type="component" value="Unassembled WGS sequence"/>
</dbReference>
<evidence type="ECO:0000313" key="2">
    <source>
        <dbReference type="Proteomes" id="UP000281738"/>
    </source>
</evidence>
<dbReference type="InterPro" id="IPR008983">
    <property type="entry name" value="Tumour_necrosis_fac-like_dom"/>
</dbReference>
<dbReference type="RefSeq" id="WP_123391390.1">
    <property type="nucleotide sequence ID" value="NZ_RKHO01000001.1"/>
</dbReference>
<evidence type="ECO:0000313" key="1">
    <source>
        <dbReference type="EMBL" id="ROR91778.1"/>
    </source>
</evidence>
<name>A0A3N2CWI4_9ACTN</name>
<keyword evidence="2" id="KW-1185">Reference proteome</keyword>
<accession>A0A3N2CWI4</accession>
<organism evidence="1 2">
    <name type="scientific">Nocardioides aurantiacus</name>
    <dbReference type="NCBI Taxonomy" id="86796"/>
    <lineage>
        <taxon>Bacteria</taxon>
        <taxon>Bacillati</taxon>
        <taxon>Actinomycetota</taxon>
        <taxon>Actinomycetes</taxon>
        <taxon>Propionibacteriales</taxon>
        <taxon>Nocardioidaceae</taxon>
        <taxon>Nocardioides</taxon>
    </lineage>
</organism>
<proteinExistence type="predicted"/>
<dbReference type="Gene3D" id="2.60.120.40">
    <property type="match status" value="1"/>
</dbReference>
<protein>
    <submittedName>
        <fullName evidence="1">Uncharacterized protein</fullName>
    </submittedName>
</protein>
<dbReference type="EMBL" id="RKHO01000001">
    <property type="protein sequence ID" value="ROR91778.1"/>
    <property type="molecule type" value="Genomic_DNA"/>
</dbReference>
<comment type="caution">
    <text evidence="1">The sequence shown here is derived from an EMBL/GenBank/DDBJ whole genome shotgun (WGS) entry which is preliminary data.</text>
</comment>
<gene>
    <name evidence="1" type="ORF">EDD33_2653</name>
</gene>